<reference evidence="1" key="1">
    <citation type="journal article" date="2020" name="bioRxiv">
        <title>Whole genome comparisons of ergot fungi reveals the divergence and evolution of species within the genus Claviceps are the result of varying mechanisms driving genome evolution and host range expansion.</title>
        <authorList>
            <person name="Wyka S.A."/>
            <person name="Mondo S.J."/>
            <person name="Liu M."/>
            <person name="Dettman J."/>
            <person name="Nalam V."/>
            <person name="Broders K.D."/>
        </authorList>
    </citation>
    <scope>NUCLEOTIDE SEQUENCE</scope>
    <source>
        <strain evidence="1">CCC 1102</strain>
    </source>
</reference>
<evidence type="ECO:0000313" key="2">
    <source>
        <dbReference type="Proteomes" id="UP000784919"/>
    </source>
</evidence>
<organism evidence="1 2">
    <name type="scientific">Claviceps arundinis</name>
    <dbReference type="NCBI Taxonomy" id="1623583"/>
    <lineage>
        <taxon>Eukaryota</taxon>
        <taxon>Fungi</taxon>
        <taxon>Dikarya</taxon>
        <taxon>Ascomycota</taxon>
        <taxon>Pezizomycotina</taxon>
        <taxon>Sordariomycetes</taxon>
        <taxon>Hypocreomycetidae</taxon>
        <taxon>Hypocreales</taxon>
        <taxon>Clavicipitaceae</taxon>
        <taxon>Claviceps</taxon>
    </lineage>
</organism>
<evidence type="ECO:0000313" key="1">
    <source>
        <dbReference type="EMBL" id="KAG5954280.1"/>
    </source>
</evidence>
<proteinExistence type="predicted"/>
<gene>
    <name evidence="1" type="ORF">E4U56_008009</name>
</gene>
<dbReference type="Proteomes" id="UP000784919">
    <property type="component" value="Unassembled WGS sequence"/>
</dbReference>
<dbReference type="AlphaFoldDB" id="A0A9P7MJU9"/>
<accession>A0A9P7MJU9</accession>
<dbReference type="OrthoDB" id="2789670at2759"/>
<sequence length="71" mass="7871">MNVTAKLDEQGRPVDLKKRASPGLISHPEPFSYSIASRTAKHAELIRVAAVDFPWEKSDSVHLVGFEGRLI</sequence>
<comment type="caution">
    <text evidence="1">The sequence shown here is derived from an EMBL/GenBank/DDBJ whole genome shotgun (WGS) entry which is preliminary data.</text>
</comment>
<dbReference type="EMBL" id="SRPS01000856">
    <property type="protein sequence ID" value="KAG5954280.1"/>
    <property type="molecule type" value="Genomic_DNA"/>
</dbReference>
<name>A0A9P7MJU9_9HYPO</name>
<protein>
    <submittedName>
        <fullName evidence="1">Uncharacterized protein</fullName>
    </submittedName>
</protein>